<accession>A0A2P2N4D6</accession>
<name>A0A2P2N4D6_RHIMU</name>
<dbReference type="AlphaFoldDB" id="A0A2P2N4D6"/>
<evidence type="ECO:0000313" key="1">
    <source>
        <dbReference type="EMBL" id="MBX37347.1"/>
    </source>
</evidence>
<organism evidence="1">
    <name type="scientific">Rhizophora mucronata</name>
    <name type="common">Asiatic mangrove</name>
    <dbReference type="NCBI Taxonomy" id="61149"/>
    <lineage>
        <taxon>Eukaryota</taxon>
        <taxon>Viridiplantae</taxon>
        <taxon>Streptophyta</taxon>
        <taxon>Embryophyta</taxon>
        <taxon>Tracheophyta</taxon>
        <taxon>Spermatophyta</taxon>
        <taxon>Magnoliopsida</taxon>
        <taxon>eudicotyledons</taxon>
        <taxon>Gunneridae</taxon>
        <taxon>Pentapetalae</taxon>
        <taxon>rosids</taxon>
        <taxon>fabids</taxon>
        <taxon>Malpighiales</taxon>
        <taxon>Rhizophoraceae</taxon>
        <taxon>Rhizophora</taxon>
    </lineage>
</organism>
<protein>
    <submittedName>
        <fullName evidence="1">Uncharacterized protein</fullName>
    </submittedName>
</protein>
<sequence>MSASSVRTLLGHISASSISGSSEILASLWSFPSVLDPGSTS</sequence>
<dbReference type="EMBL" id="GGEC01056863">
    <property type="protein sequence ID" value="MBX37347.1"/>
    <property type="molecule type" value="Transcribed_RNA"/>
</dbReference>
<reference evidence="1" key="1">
    <citation type="submission" date="2018-02" db="EMBL/GenBank/DDBJ databases">
        <title>Rhizophora mucronata_Transcriptome.</title>
        <authorList>
            <person name="Meera S.P."/>
            <person name="Sreeshan A."/>
            <person name="Augustine A."/>
        </authorList>
    </citation>
    <scope>NUCLEOTIDE SEQUENCE</scope>
    <source>
        <tissue evidence="1">Leaf</tissue>
    </source>
</reference>
<proteinExistence type="predicted"/>